<dbReference type="RefSeq" id="WP_174495184.1">
    <property type="nucleotide sequence ID" value="NZ_CADDWK010000003.1"/>
</dbReference>
<dbReference type="AlphaFoldDB" id="A0A841PZ85"/>
<sequence>MKKVSIVLLSFVFILFIGGCGESPEQTEQDENNEEGVTESAPENEVEEQEQMEKPTEEQQSEVPFYADDFVVEIIPNGNIDSAGGVEYSYNIQNNSDIPVQEFSATVKLEFEDGQTMTEDIDMYTTILAGESIGDSNNTVYPEPASLIKSYEVIAYNVLDAEGTYYEVDLQLETADIYEYGFENVIDDVAFNIEDFTLEITPNGNIDSAGGVEYSYNIENNSPIPAKQISFDVKMTFENGVTLVEDISVYDTLMNGDSVGESNATVYPEPASPLESYKIIGYEITDKDDYIYDVDTQLNIVTVY</sequence>
<feature type="compositionally biased region" description="Acidic residues" evidence="1">
    <location>
        <begin position="25"/>
        <end position="50"/>
    </location>
</feature>
<accession>A0A841PZ85</accession>
<protein>
    <recommendedName>
        <fullName evidence="5">DUF4352 domain-containing protein</fullName>
    </recommendedName>
</protein>
<evidence type="ECO:0000313" key="3">
    <source>
        <dbReference type="EMBL" id="MBB6452611.1"/>
    </source>
</evidence>
<evidence type="ECO:0000313" key="4">
    <source>
        <dbReference type="Proteomes" id="UP000581688"/>
    </source>
</evidence>
<organism evidence="3 4">
    <name type="scientific">Salirhabdus euzebyi</name>
    <dbReference type="NCBI Taxonomy" id="394506"/>
    <lineage>
        <taxon>Bacteria</taxon>
        <taxon>Bacillati</taxon>
        <taxon>Bacillota</taxon>
        <taxon>Bacilli</taxon>
        <taxon>Bacillales</taxon>
        <taxon>Bacillaceae</taxon>
        <taxon>Salirhabdus</taxon>
    </lineage>
</organism>
<evidence type="ECO:0008006" key="5">
    <source>
        <dbReference type="Google" id="ProtNLM"/>
    </source>
</evidence>
<evidence type="ECO:0000256" key="1">
    <source>
        <dbReference type="SAM" id="MobiDB-lite"/>
    </source>
</evidence>
<proteinExistence type="predicted"/>
<dbReference type="Proteomes" id="UP000581688">
    <property type="component" value="Unassembled WGS sequence"/>
</dbReference>
<dbReference type="EMBL" id="JACHGH010000003">
    <property type="protein sequence ID" value="MBB6452611.1"/>
    <property type="molecule type" value="Genomic_DNA"/>
</dbReference>
<dbReference type="PROSITE" id="PS51257">
    <property type="entry name" value="PROKAR_LIPOPROTEIN"/>
    <property type="match status" value="1"/>
</dbReference>
<gene>
    <name evidence="3" type="ORF">HNQ94_001057</name>
</gene>
<name>A0A841PZ85_9BACI</name>
<feature type="region of interest" description="Disordered" evidence="1">
    <location>
        <begin position="22"/>
        <end position="63"/>
    </location>
</feature>
<comment type="caution">
    <text evidence="3">The sequence shown here is derived from an EMBL/GenBank/DDBJ whole genome shotgun (WGS) entry which is preliminary data.</text>
</comment>
<reference evidence="3 4" key="1">
    <citation type="submission" date="2020-08" db="EMBL/GenBank/DDBJ databases">
        <title>Genomic Encyclopedia of Type Strains, Phase IV (KMG-IV): sequencing the most valuable type-strain genomes for metagenomic binning, comparative biology and taxonomic classification.</title>
        <authorList>
            <person name="Goeker M."/>
        </authorList>
    </citation>
    <scope>NUCLEOTIDE SEQUENCE [LARGE SCALE GENOMIC DNA]</scope>
    <source>
        <strain evidence="3 4">DSM 19612</strain>
    </source>
</reference>
<feature type="chain" id="PRO_5039372223" description="DUF4352 domain-containing protein" evidence="2">
    <location>
        <begin position="20"/>
        <end position="304"/>
    </location>
</feature>
<feature type="signal peptide" evidence="2">
    <location>
        <begin position="1"/>
        <end position="19"/>
    </location>
</feature>
<keyword evidence="2" id="KW-0732">Signal</keyword>
<evidence type="ECO:0000256" key="2">
    <source>
        <dbReference type="SAM" id="SignalP"/>
    </source>
</evidence>
<keyword evidence="4" id="KW-1185">Reference proteome</keyword>